<reference evidence="2 3" key="1">
    <citation type="submission" date="2024-01" db="EMBL/GenBank/DDBJ databases">
        <title>The complete chloroplast genome sequence of Lithospermum erythrorhizon: insights into the phylogenetic relationship among Boraginaceae species and the maternal lineages of purple gromwells.</title>
        <authorList>
            <person name="Okada T."/>
            <person name="Watanabe K."/>
        </authorList>
    </citation>
    <scope>NUCLEOTIDE SEQUENCE [LARGE SCALE GENOMIC DNA]</scope>
</reference>
<feature type="region of interest" description="Disordered" evidence="1">
    <location>
        <begin position="1"/>
        <end position="21"/>
    </location>
</feature>
<comment type="caution">
    <text evidence="2">The sequence shown here is derived from an EMBL/GenBank/DDBJ whole genome shotgun (WGS) entry which is preliminary data.</text>
</comment>
<name>A0AAV3NZX3_LITER</name>
<feature type="compositionally biased region" description="Acidic residues" evidence="1">
    <location>
        <begin position="251"/>
        <end position="265"/>
    </location>
</feature>
<proteinExistence type="predicted"/>
<feature type="compositionally biased region" description="Basic and acidic residues" evidence="1">
    <location>
        <begin position="240"/>
        <end position="249"/>
    </location>
</feature>
<protein>
    <submittedName>
        <fullName evidence="2">Uncharacterized protein</fullName>
    </submittedName>
</protein>
<feature type="region of interest" description="Disordered" evidence="1">
    <location>
        <begin position="370"/>
        <end position="390"/>
    </location>
</feature>
<feature type="compositionally biased region" description="Basic residues" evidence="1">
    <location>
        <begin position="199"/>
        <end position="209"/>
    </location>
</feature>
<gene>
    <name evidence="2" type="ORF">LIER_36041</name>
</gene>
<accession>A0AAV3NZX3</accession>
<evidence type="ECO:0000313" key="2">
    <source>
        <dbReference type="EMBL" id="GAA0144955.1"/>
    </source>
</evidence>
<evidence type="ECO:0000313" key="3">
    <source>
        <dbReference type="Proteomes" id="UP001454036"/>
    </source>
</evidence>
<evidence type="ECO:0000256" key="1">
    <source>
        <dbReference type="SAM" id="MobiDB-lite"/>
    </source>
</evidence>
<organism evidence="2 3">
    <name type="scientific">Lithospermum erythrorhizon</name>
    <name type="common">Purple gromwell</name>
    <name type="synonym">Lithospermum officinale var. erythrorhizon</name>
    <dbReference type="NCBI Taxonomy" id="34254"/>
    <lineage>
        <taxon>Eukaryota</taxon>
        <taxon>Viridiplantae</taxon>
        <taxon>Streptophyta</taxon>
        <taxon>Embryophyta</taxon>
        <taxon>Tracheophyta</taxon>
        <taxon>Spermatophyta</taxon>
        <taxon>Magnoliopsida</taxon>
        <taxon>eudicotyledons</taxon>
        <taxon>Gunneridae</taxon>
        <taxon>Pentapetalae</taxon>
        <taxon>asterids</taxon>
        <taxon>lamiids</taxon>
        <taxon>Boraginales</taxon>
        <taxon>Boraginaceae</taxon>
        <taxon>Boraginoideae</taxon>
        <taxon>Lithospermeae</taxon>
        <taxon>Lithospermum</taxon>
    </lineage>
</organism>
<dbReference type="EMBL" id="BAABME010016210">
    <property type="protein sequence ID" value="GAA0144955.1"/>
    <property type="molecule type" value="Genomic_DNA"/>
</dbReference>
<feature type="compositionally biased region" description="Basic and acidic residues" evidence="1">
    <location>
        <begin position="217"/>
        <end position="230"/>
    </location>
</feature>
<keyword evidence="3" id="KW-1185">Reference proteome</keyword>
<dbReference type="AlphaFoldDB" id="A0AAV3NZX3"/>
<sequence length="390" mass="41676">MVKTRRGVNTSGKTTKGKKKCVGTSDDICMQIDPPIVNVKAQKGKEQKLKAKWSKTPVSTVGEDVLKGDGVDVSEVDEVVTEGVKIPSAEDLGDKVESSVKDTIHGLKGDSTSGGDVLKPTVDDFVKDTMVEGMDAAIPNVVDTELVTAKAADGGDIPSVTDTNAETAGKEERPIVGQGVDGTLDADIQEVIPKDDGRKKKSKKRKHKKSVEAGETSEPKKKLSKEERATKRARKAERKAKRDTEKAAEVEATEDDVPEEAEESVPEYVMPSVTQPTVDDECILHAQKEVILTTDDTEGLSSGAITVRPKLMEGTHIADILLASVDASGASGSNTDGIAQLLRDEIRYLDGVIQSNVARKSVLEARLRSLNGENDPEDEPVVGDNSVKAP</sequence>
<dbReference type="Proteomes" id="UP001454036">
    <property type="component" value="Unassembled WGS sequence"/>
</dbReference>
<feature type="region of interest" description="Disordered" evidence="1">
    <location>
        <begin position="153"/>
        <end position="267"/>
    </location>
</feature>